<evidence type="ECO:0000256" key="1">
    <source>
        <dbReference type="SAM" id="MobiDB-lite"/>
    </source>
</evidence>
<dbReference type="OrthoDB" id="5509342at2"/>
<comment type="caution">
    <text evidence="3">The sequence shown here is derived from an EMBL/GenBank/DDBJ whole genome shotgun (WGS) entry which is preliminary data.</text>
</comment>
<keyword evidence="2" id="KW-0472">Membrane</keyword>
<keyword evidence="2" id="KW-0812">Transmembrane</keyword>
<dbReference type="Proteomes" id="UP000440224">
    <property type="component" value="Unassembled WGS sequence"/>
</dbReference>
<feature type="transmembrane region" description="Helical" evidence="2">
    <location>
        <begin position="78"/>
        <end position="100"/>
    </location>
</feature>
<name>A0A6N7Q1K1_9BACT</name>
<proteinExistence type="predicted"/>
<gene>
    <name evidence="3" type="ORF">GF068_31860</name>
</gene>
<dbReference type="RefSeq" id="WP_153823278.1">
    <property type="nucleotide sequence ID" value="NZ_WJIE01000011.1"/>
</dbReference>
<evidence type="ECO:0000256" key="2">
    <source>
        <dbReference type="SAM" id="Phobius"/>
    </source>
</evidence>
<dbReference type="EMBL" id="WJIE01000011">
    <property type="protein sequence ID" value="MRG96485.1"/>
    <property type="molecule type" value="Genomic_DNA"/>
</dbReference>
<keyword evidence="2" id="KW-1133">Transmembrane helix</keyword>
<protein>
    <submittedName>
        <fullName evidence="3">Uncharacterized protein</fullName>
    </submittedName>
</protein>
<feature type="transmembrane region" description="Helical" evidence="2">
    <location>
        <begin position="52"/>
        <end position="72"/>
    </location>
</feature>
<sequence>MRCPNCRQEAPTIARGARAYCTACGAPRSLLDDTPVNVAGQPSKIGGGVASVVGWVVLITGLLLALTVGGLLSFLSPAAAGIVGGFLAAMSLLFGLVFILGGRMLWKTGKERQQGAHEQAVFAVAKRNAGSVTPAELARAVNLTEAEADALLTQMAKRPEGHVTLEVDDDGTLRYYVRDAAGHRFAGPRVRVGTGARVGSSAAEEEALAEAEMREEEAHARAERRR</sequence>
<keyword evidence="4" id="KW-1185">Reference proteome</keyword>
<accession>A0A6N7Q1K1</accession>
<feature type="compositionally biased region" description="Basic and acidic residues" evidence="1">
    <location>
        <begin position="216"/>
        <end position="226"/>
    </location>
</feature>
<reference evidence="3 4" key="1">
    <citation type="submission" date="2019-10" db="EMBL/GenBank/DDBJ databases">
        <title>A soil myxobacterium in the family Polyangiaceae.</title>
        <authorList>
            <person name="Li Y."/>
            <person name="Wang J."/>
        </authorList>
    </citation>
    <scope>NUCLEOTIDE SEQUENCE [LARGE SCALE GENOMIC DNA]</scope>
    <source>
        <strain evidence="3 4">DSM 14734</strain>
    </source>
</reference>
<feature type="compositionally biased region" description="Acidic residues" evidence="1">
    <location>
        <begin position="203"/>
        <end position="215"/>
    </location>
</feature>
<feature type="region of interest" description="Disordered" evidence="1">
    <location>
        <begin position="196"/>
        <end position="226"/>
    </location>
</feature>
<evidence type="ECO:0000313" key="3">
    <source>
        <dbReference type="EMBL" id="MRG96485.1"/>
    </source>
</evidence>
<organism evidence="3 4">
    <name type="scientific">Polyangium spumosum</name>
    <dbReference type="NCBI Taxonomy" id="889282"/>
    <lineage>
        <taxon>Bacteria</taxon>
        <taxon>Pseudomonadati</taxon>
        <taxon>Myxococcota</taxon>
        <taxon>Polyangia</taxon>
        <taxon>Polyangiales</taxon>
        <taxon>Polyangiaceae</taxon>
        <taxon>Polyangium</taxon>
    </lineage>
</organism>
<evidence type="ECO:0000313" key="4">
    <source>
        <dbReference type="Proteomes" id="UP000440224"/>
    </source>
</evidence>
<dbReference type="AlphaFoldDB" id="A0A6N7Q1K1"/>